<keyword evidence="3" id="KW-0408">Iron</keyword>
<evidence type="ECO:0000313" key="9">
    <source>
        <dbReference type="Proteomes" id="UP000054350"/>
    </source>
</evidence>
<evidence type="ECO:0000256" key="2">
    <source>
        <dbReference type="ARBA" id="ARBA00022723"/>
    </source>
</evidence>
<dbReference type="GO" id="GO:0005739">
    <property type="term" value="C:mitochondrion"/>
    <property type="evidence" value="ECO:0007669"/>
    <property type="project" value="TreeGrafter"/>
</dbReference>
<protein>
    <recommendedName>
        <fullName evidence="7">Iron-binding zinc finger CDGSH type domain-containing protein</fullName>
    </recommendedName>
</protein>
<dbReference type="PANTHER" id="PTHR46491:SF3">
    <property type="entry name" value="CDGSH IRON-SULFUR DOMAIN-CONTAINING PROTEIN 3, MITOCHONDRIAL"/>
    <property type="match status" value="1"/>
</dbReference>
<gene>
    <name evidence="8" type="ORF">AMAG_01033</name>
</gene>
<evidence type="ECO:0000256" key="3">
    <source>
        <dbReference type="ARBA" id="ARBA00023004"/>
    </source>
</evidence>
<proteinExistence type="predicted"/>
<dbReference type="STRING" id="578462.A0A0L0RY70"/>
<dbReference type="AlphaFoldDB" id="A0A0L0RY70"/>
<sequence length="196" mass="20952">MLQQIACFGHSDTFSTSTPAASSLSTTAPSRGNESSQQSASSPEPASCSSSALVDVEDLARGVSSSPATAPAADGEKKQLYPSVPFYGPCIVRNLKPGETKKWCTCGLSKSQPWCDSSHRGTEFKPLVWKVPETPQTIYDICNCKYTKKPPLCDATHMSCPIDVYKRQKACTGPHTDAIKICSACGWTPGTVLIDL</sequence>
<dbReference type="InterPro" id="IPR042216">
    <property type="entry name" value="MitoNEET_CISD"/>
</dbReference>
<dbReference type="GO" id="GO:0051537">
    <property type="term" value="F:2 iron, 2 sulfur cluster binding"/>
    <property type="evidence" value="ECO:0007669"/>
    <property type="project" value="UniProtKB-KW"/>
</dbReference>
<accession>A0A0L0RY70</accession>
<keyword evidence="4" id="KW-0411">Iron-sulfur</keyword>
<evidence type="ECO:0000256" key="4">
    <source>
        <dbReference type="ARBA" id="ARBA00023014"/>
    </source>
</evidence>
<keyword evidence="9" id="KW-1185">Reference proteome</keyword>
<dbReference type="InterPro" id="IPR018967">
    <property type="entry name" value="FeS-contain_CDGSH-typ"/>
</dbReference>
<dbReference type="OrthoDB" id="15717at2759"/>
<comment type="cofactor">
    <cofactor evidence="5">
        <name>[2Fe-2S] cluster</name>
        <dbReference type="ChEBI" id="CHEBI:190135"/>
    </cofactor>
</comment>
<dbReference type="PANTHER" id="PTHR46491">
    <property type="entry name" value="CDGSH IRON SULFUR DOMAIN PROTEIN HOMOLOG"/>
    <property type="match status" value="1"/>
</dbReference>
<feature type="domain" description="Iron-binding zinc finger CDGSH type" evidence="7">
    <location>
        <begin position="91"/>
        <end position="125"/>
    </location>
</feature>
<dbReference type="Gene3D" id="3.40.5.90">
    <property type="entry name" value="CDGSH iron-sulfur domain, mitoNEET-type"/>
    <property type="match status" value="1"/>
</dbReference>
<dbReference type="VEuPathDB" id="FungiDB:AMAG_01033"/>
<evidence type="ECO:0000259" key="7">
    <source>
        <dbReference type="SMART" id="SM00704"/>
    </source>
</evidence>
<evidence type="ECO:0000256" key="1">
    <source>
        <dbReference type="ARBA" id="ARBA00022714"/>
    </source>
</evidence>
<dbReference type="SMART" id="SM00704">
    <property type="entry name" value="ZnF_CDGSH"/>
    <property type="match status" value="2"/>
</dbReference>
<dbReference type="eggNOG" id="KOG4605">
    <property type="taxonomic scope" value="Eukaryota"/>
</dbReference>
<evidence type="ECO:0000256" key="5">
    <source>
        <dbReference type="ARBA" id="ARBA00034078"/>
    </source>
</evidence>
<dbReference type="InterPro" id="IPR052950">
    <property type="entry name" value="CISD"/>
</dbReference>
<name>A0A0L0RY70_ALLM3</name>
<dbReference type="GO" id="GO:0046872">
    <property type="term" value="F:metal ion binding"/>
    <property type="evidence" value="ECO:0007669"/>
    <property type="project" value="UniProtKB-KW"/>
</dbReference>
<feature type="region of interest" description="Disordered" evidence="6">
    <location>
        <begin position="12"/>
        <end position="49"/>
    </location>
</feature>
<dbReference type="EMBL" id="GG745328">
    <property type="protein sequence ID" value="KNE55100.1"/>
    <property type="molecule type" value="Genomic_DNA"/>
</dbReference>
<evidence type="ECO:0000313" key="8">
    <source>
        <dbReference type="EMBL" id="KNE55100.1"/>
    </source>
</evidence>
<evidence type="ECO:0000256" key="6">
    <source>
        <dbReference type="SAM" id="MobiDB-lite"/>
    </source>
</evidence>
<feature type="domain" description="Iron-binding zinc finger CDGSH type" evidence="7">
    <location>
        <begin position="130"/>
        <end position="163"/>
    </location>
</feature>
<reference evidence="9" key="2">
    <citation type="submission" date="2009-11" db="EMBL/GenBank/DDBJ databases">
        <title>The Genome Sequence of Allomyces macrogynus strain ATCC 38327.</title>
        <authorList>
            <consortium name="The Broad Institute Genome Sequencing Platform"/>
            <person name="Russ C."/>
            <person name="Cuomo C."/>
            <person name="Shea T."/>
            <person name="Young S.K."/>
            <person name="Zeng Q."/>
            <person name="Koehrsen M."/>
            <person name="Haas B."/>
            <person name="Borodovsky M."/>
            <person name="Guigo R."/>
            <person name="Alvarado L."/>
            <person name="Berlin A."/>
            <person name="Borenstein D."/>
            <person name="Chen Z."/>
            <person name="Engels R."/>
            <person name="Freedman E."/>
            <person name="Gellesch M."/>
            <person name="Goldberg J."/>
            <person name="Griggs A."/>
            <person name="Gujja S."/>
            <person name="Heiman D."/>
            <person name="Hepburn T."/>
            <person name="Howarth C."/>
            <person name="Jen D."/>
            <person name="Larson L."/>
            <person name="Lewis B."/>
            <person name="Mehta T."/>
            <person name="Park D."/>
            <person name="Pearson M."/>
            <person name="Roberts A."/>
            <person name="Saif S."/>
            <person name="Shenoy N."/>
            <person name="Sisk P."/>
            <person name="Stolte C."/>
            <person name="Sykes S."/>
            <person name="Walk T."/>
            <person name="White J."/>
            <person name="Yandava C."/>
            <person name="Burger G."/>
            <person name="Gray M.W."/>
            <person name="Holland P.W.H."/>
            <person name="King N."/>
            <person name="Lang F.B.F."/>
            <person name="Roger A.J."/>
            <person name="Ruiz-Trillo I."/>
            <person name="Lander E."/>
            <person name="Nusbaum C."/>
        </authorList>
    </citation>
    <scope>NUCLEOTIDE SEQUENCE [LARGE SCALE GENOMIC DNA]</scope>
    <source>
        <strain evidence="9">ATCC 38327</strain>
    </source>
</reference>
<keyword evidence="1" id="KW-0001">2Fe-2S</keyword>
<keyword evidence="2" id="KW-0479">Metal-binding</keyword>
<reference evidence="8 9" key="1">
    <citation type="submission" date="2009-11" db="EMBL/GenBank/DDBJ databases">
        <title>Annotation of Allomyces macrogynus ATCC 38327.</title>
        <authorList>
            <consortium name="The Broad Institute Genome Sequencing Platform"/>
            <person name="Russ C."/>
            <person name="Cuomo C."/>
            <person name="Burger G."/>
            <person name="Gray M.W."/>
            <person name="Holland P.W.H."/>
            <person name="King N."/>
            <person name="Lang F.B.F."/>
            <person name="Roger A.J."/>
            <person name="Ruiz-Trillo I."/>
            <person name="Young S.K."/>
            <person name="Zeng Q."/>
            <person name="Gargeya S."/>
            <person name="Fitzgerald M."/>
            <person name="Haas B."/>
            <person name="Abouelleil A."/>
            <person name="Alvarado L."/>
            <person name="Arachchi H.M."/>
            <person name="Berlin A."/>
            <person name="Chapman S.B."/>
            <person name="Gearin G."/>
            <person name="Goldberg J."/>
            <person name="Griggs A."/>
            <person name="Gujja S."/>
            <person name="Hansen M."/>
            <person name="Heiman D."/>
            <person name="Howarth C."/>
            <person name="Larimer J."/>
            <person name="Lui A."/>
            <person name="MacDonald P.J.P."/>
            <person name="McCowen C."/>
            <person name="Montmayeur A."/>
            <person name="Murphy C."/>
            <person name="Neiman D."/>
            <person name="Pearson M."/>
            <person name="Priest M."/>
            <person name="Roberts A."/>
            <person name="Saif S."/>
            <person name="Shea T."/>
            <person name="Sisk P."/>
            <person name="Stolte C."/>
            <person name="Sykes S."/>
            <person name="Wortman J."/>
            <person name="Nusbaum C."/>
            <person name="Birren B."/>
        </authorList>
    </citation>
    <scope>NUCLEOTIDE SEQUENCE [LARGE SCALE GENOMIC DNA]</scope>
    <source>
        <strain evidence="8 9">ATCC 38327</strain>
    </source>
</reference>
<organism evidence="8 9">
    <name type="scientific">Allomyces macrogynus (strain ATCC 38327)</name>
    <name type="common">Allomyces javanicus var. macrogynus</name>
    <dbReference type="NCBI Taxonomy" id="578462"/>
    <lineage>
        <taxon>Eukaryota</taxon>
        <taxon>Fungi</taxon>
        <taxon>Fungi incertae sedis</taxon>
        <taxon>Blastocladiomycota</taxon>
        <taxon>Blastocladiomycetes</taxon>
        <taxon>Blastocladiales</taxon>
        <taxon>Blastocladiaceae</taxon>
        <taxon>Allomyces</taxon>
    </lineage>
</organism>
<dbReference type="Proteomes" id="UP000054350">
    <property type="component" value="Unassembled WGS sequence"/>
</dbReference>